<evidence type="ECO:0000313" key="14">
    <source>
        <dbReference type="Proteomes" id="UP000825935"/>
    </source>
</evidence>
<comment type="subcellular location">
    <subcellularLocation>
        <location evidence="1">Chromosome</location>
    </subcellularLocation>
    <subcellularLocation>
        <location evidence="2">Cytoplasm</location>
    </subcellularLocation>
</comment>
<feature type="region of interest" description="Disordered" evidence="12">
    <location>
        <begin position="161"/>
        <end position="193"/>
    </location>
</feature>
<protein>
    <recommendedName>
        <fullName evidence="4 11">Condensin complex subunit 2</fullName>
    </recommendedName>
</protein>
<evidence type="ECO:0000256" key="1">
    <source>
        <dbReference type="ARBA" id="ARBA00004286"/>
    </source>
</evidence>
<accession>A0A8T2UF34</accession>
<dbReference type="PANTHER" id="PTHR13108">
    <property type="entry name" value="CONDENSIN COMPLEX SUBUNIT 2"/>
    <property type="match status" value="1"/>
</dbReference>
<dbReference type="GO" id="GO:0007076">
    <property type="term" value="P:mitotic chromosome condensation"/>
    <property type="evidence" value="ECO:0007669"/>
    <property type="project" value="InterPro"/>
</dbReference>
<evidence type="ECO:0000256" key="7">
    <source>
        <dbReference type="ARBA" id="ARBA00022618"/>
    </source>
</evidence>
<dbReference type="GO" id="GO:0003682">
    <property type="term" value="F:chromatin binding"/>
    <property type="evidence" value="ECO:0007669"/>
    <property type="project" value="TreeGrafter"/>
</dbReference>
<dbReference type="InterPro" id="IPR022816">
    <property type="entry name" value="Condensin_barren_su2"/>
</dbReference>
<feature type="compositionally biased region" description="Polar residues" evidence="12">
    <location>
        <begin position="319"/>
        <end position="337"/>
    </location>
</feature>
<comment type="similarity">
    <text evidence="3 11">Belongs to the CND2 (condensin subunit 2) family.</text>
</comment>
<keyword evidence="7 11" id="KW-0132">Cell division</keyword>
<dbReference type="GO" id="GO:0000796">
    <property type="term" value="C:condensin complex"/>
    <property type="evidence" value="ECO:0007669"/>
    <property type="project" value="InterPro"/>
</dbReference>
<evidence type="ECO:0000256" key="3">
    <source>
        <dbReference type="ARBA" id="ARBA00009471"/>
    </source>
</evidence>
<dbReference type="AlphaFoldDB" id="A0A8T2UF34"/>
<comment type="caution">
    <text evidence="13">The sequence shown here is derived from an EMBL/GenBank/DDBJ whole genome shotgun (WGS) entry which is preliminary data.</text>
</comment>
<dbReference type="OMA" id="FRKTCAD"/>
<dbReference type="Proteomes" id="UP000825935">
    <property type="component" value="Chromosome 7"/>
</dbReference>
<evidence type="ECO:0000256" key="12">
    <source>
        <dbReference type="SAM" id="MobiDB-lite"/>
    </source>
</evidence>
<sequence length="690" mass="76421">MVMSPAARFAVNHKTPLKSRTLSPSQAILSPNNDDYERAQARAARAAAQRRKSLVSLDTEKLRQKTFGEEDLLGKDQILDLFQNCIKLATENKINQRNTWELRLIDHISEIVNADDGDDVETNFQKASCTLEAGVKIYSYRVDSVHSETFKVLGGLNRTAANEGDVQANENPASPGDNEDDDSNKKRDNQKKMATSAATLESYDALNVKKFDVAFTIDPLFSQMSAQFDEGGAKGLLLNTLSVYNGCKLVFDSSEVPTRYVKASGGADGSLTVDLTSVKDCLQQLRLDMKAQAEISPTLRELLVMLDDPYRKSAEQDGAKQQTESVEDSSGISSNVCESEVSDSDMDVHSHDPFDEPHGSEQIDEFGGGNAAWDFDFERQDDADVYDQDNVGAVGVPYADETEAKQLVSWMTAGLESKSNAWAGPEHWKFKKVQDSHNAPELPLKNLEKKKPKSEKFSIDFMYPPQVDLSAFVPVSDHKSLLMSHSNSVSTLLPEDCHYQPQDLVRLFLQPSVMLINERGKRKKDFSIPCNDTIGMANGDWEDCVSGGADDDWENENAYGDNDISGDGDMIPQPRKVQKIEVDYDRTSKQIDVRALKETLWQNLQDASCATEISGSQGRGDLKLSFKSVLSQVPTTCQAAAPGDISVHLCFICLLHLANEHNLRILDTPTLDELYIQNVLADYCVSEVIN</sequence>
<feature type="compositionally biased region" description="Basic and acidic residues" evidence="12">
    <location>
        <begin position="346"/>
        <end position="361"/>
    </location>
</feature>
<keyword evidence="9 11" id="KW-0226">DNA condensation</keyword>
<evidence type="ECO:0000256" key="4">
    <source>
        <dbReference type="ARBA" id="ARBA00016065"/>
    </source>
</evidence>
<name>A0A8T2UF34_CERRI</name>
<evidence type="ECO:0000256" key="6">
    <source>
        <dbReference type="ARBA" id="ARBA00022490"/>
    </source>
</evidence>
<dbReference type="PIRSF" id="PIRSF017126">
    <property type="entry name" value="Condensin_H"/>
    <property type="match status" value="1"/>
</dbReference>
<dbReference type="EMBL" id="CM035412">
    <property type="protein sequence ID" value="KAH7434072.1"/>
    <property type="molecule type" value="Genomic_DNA"/>
</dbReference>
<keyword evidence="6" id="KW-0963">Cytoplasm</keyword>
<reference evidence="13" key="1">
    <citation type="submission" date="2021-08" db="EMBL/GenBank/DDBJ databases">
        <title>WGS assembly of Ceratopteris richardii.</title>
        <authorList>
            <person name="Marchant D.B."/>
            <person name="Chen G."/>
            <person name="Jenkins J."/>
            <person name="Shu S."/>
            <person name="Leebens-Mack J."/>
            <person name="Grimwood J."/>
            <person name="Schmutz J."/>
            <person name="Soltis P."/>
            <person name="Soltis D."/>
            <person name="Chen Z.-H."/>
        </authorList>
    </citation>
    <scope>NUCLEOTIDE SEQUENCE</scope>
    <source>
        <strain evidence="13">Whitten #5841</strain>
        <tissue evidence="13">Leaf</tissue>
    </source>
</reference>
<feature type="region of interest" description="Disordered" evidence="12">
    <location>
        <begin position="313"/>
        <end position="367"/>
    </location>
</feature>
<evidence type="ECO:0000256" key="10">
    <source>
        <dbReference type="ARBA" id="ARBA00023306"/>
    </source>
</evidence>
<keyword evidence="14" id="KW-1185">Reference proteome</keyword>
<dbReference type="OrthoDB" id="362021at2759"/>
<evidence type="ECO:0000256" key="2">
    <source>
        <dbReference type="ARBA" id="ARBA00004496"/>
    </source>
</evidence>
<evidence type="ECO:0000256" key="8">
    <source>
        <dbReference type="ARBA" id="ARBA00022776"/>
    </source>
</evidence>
<keyword evidence="8 11" id="KW-0498">Mitosis</keyword>
<proteinExistence type="inferred from homology"/>
<dbReference type="GO" id="GO:0051301">
    <property type="term" value="P:cell division"/>
    <property type="evidence" value="ECO:0007669"/>
    <property type="project" value="UniProtKB-KW"/>
</dbReference>
<evidence type="ECO:0000313" key="13">
    <source>
        <dbReference type="EMBL" id="KAH7434072.1"/>
    </source>
</evidence>
<evidence type="ECO:0000256" key="11">
    <source>
        <dbReference type="PIRNR" id="PIRNR017126"/>
    </source>
</evidence>
<comment type="function">
    <text evidence="11">Regulatory subunit of the condensin complex, a complex required for conversion of interphase chromatin into mitotic-like condense chromosomes.</text>
</comment>
<gene>
    <name evidence="13" type="ORF">KP509_07G099800</name>
</gene>
<organism evidence="13 14">
    <name type="scientific">Ceratopteris richardii</name>
    <name type="common">Triangle waterfern</name>
    <dbReference type="NCBI Taxonomy" id="49495"/>
    <lineage>
        <taxon>Eukaryota</taxon>
        <taxon>Viridiplantae</taxon>
        <taxon>Streptophyta</taxon>
        <taxon>Embryophyta</taxon>
        <taxon>Tracheophyta</taxon>
        <taxon>Polypodiopsida</taxon>
        <taxon>Polypodiidae</taxon>
        <taxon>Polypodiales</taxon>
        <taxon>Pteridineae</taxon>
        <taxon>Pteridaceae</taxon>
        <taxon>Parkerioideae</taxon>
        <taxon>Ceratopteris</taxon>
    </lineage>
</organism>
<evidence type="ECO:0000256" key="5">
    <source>
        <dbReference type="ARBA" id="ARBA00022454"/>
    </source>
</evidence>
<keyword evidence="5" id="KW-0158">Chromosome</keyword>
<dbReference type="PANTHER" id="PTHR13108:SF9">
    <property type="entry name" value="CONDENSIN COMPLEX SUBUNIT 2"/>
    <property type="match status" value="1"/>
</dbReference>
<dbReference type="GO" id="GO:0005737">
    <property type="term" value="C:cytoplasm"/>
    <property type="evidence" value="ECO:0007669"/>
    <property type="project" value="UniProtKB-SubCell"/>
</dbReference>
<dbReference type="Pfam" id="PF05786">
    <property type="entry name" value="Cnd2"/>
    <property type="match status" value="2"/>
</dbReference>
<keyword evidence="10 11" id="KW-0131">Cell cycle</keyword>
<evidence type="ECO:0000256" key="9">
    <source>
        <dbReference type="ARBA" id="ARBA00023067"/>
    </source>
</evidence>